<dbReference type="InterPro" id="IPR029063">
    <property type="entry name" value="SAM-dependent_MTases_sf"/>
</dbReference>
<name>A0A2P2E9X0_9PROT</name>
<gene>
    <name evidence="2" type="ORF">PbB2_01537</name>
</gene>
<protein>
    <recommendedName>
        <fullName evidence="4">Methyltransferase</fullName>
    </recommendedName>
</protein>
<accession>A0A2P2E9X0</accession>
<dbReference type="InterPro" id="IPR016980">
    <property type="entry name" value="S-AdoMet-dep_MeTrfase_Alr7345"/>
</dbReference>
<comment type="caution">
    <text evidence="2">The sequence shown here is derived from an EMBL/GenBank/DDBJ whole genome shotgun (WGS) entry which is preliminary data.</text>
</comment>
<evidence type="ECO:0000313" key="2">
    <source>
        <dbReference type="EMBL" id="GBF57867.1"/>
    </source>
</evidence>
<dbReference type="Gene3D" id="3.40.50.150">
    <property type="entry name" value="Vaccinia Virus protein VP39"/>
    <property type="match status" value="1"/>
</dbReference>
<dbReference type="EMBL" id="BFBR01000004">
    <property type="protein sequence ID" value="GBF57867.1"/>
    <property type="molecule type" value="Genomic_DNA"/>
</dbReference>
<dbReference type="AlphaFoldDB" id="A0A2P2E9X0"/>
<evidence type="ECO:0000256" key="1">
    <source>
        <dbReference type="SAM" id="SignalP"/>
    </source>
</evidence>
<dbReference type="CDD" id="cd02440">
    <property type="entry name" value="AdoMet_MTases"/>
    <property type="match status" value="1"/>
</dbReference>
<dbReference type="OrthoDB" id="9801692at2"/>
<keyword evidence="1" id="KW-0732">Signal</keyword>
<evidence type="ECO:0008006" key="4">
    <source>
        <dbReference type="Google" id="ProtNLM"/>
    </source>
</evidence>
<keyword evidence="3" id="KW-1185">Reference proteome</keyword>
<dbReference type="RefSeq" id="WP_108984741.1">
    <property type="nucleotide sequence ID" value="NZ_BFBR01000004.1"/>
</dbReference>
<dbReference type="Proteomes" id="UP000245086">
    <property type="component" value="Unassembled WGS sequence"/>
</dbReference>
<sequence>MSKQSKPFLPMILAAAALALPMTFTSAHAKPAQTAKPKALSAQAVVDGAWRTPEDRARDGARHPVQSFAFWGIKPNMTVAEIRPGAGYWTDLLAPYLAAGGGKLIVTSGDPDKMTDAQKANRDRFLKRYQDNPGLYGSLEVGVFAANSDKPLAAPGSVDLIISSRNFHGFVLQNIKDYALKSMYDALKPGGLVAIEQHRADPTKPQNPSTGYLRQDWVIAQMRQAGFEFVTASELNANPKDTKDHPFGVWTLPPTLQTAPSGQPANPNFDNAKYKEIGESDRMTLLFRKPAR</sequence>
<reference evidence="2" key="1">
    <citation type="journal article" date="2018" name="Genome Announc.">
        <title>Draft Genome Sequence of "Candidatus Phycosocius bacilliformis," an Alphaproteobacterial Ectosymbiont of the Hydrocarbon-Producing Green Alga Botryococcus braunii.</title>
        <authorList>
            <person name="Tanabe Y."/>
            <person name="Yamaguchi H."/>
            <person name="Watanabe M.M."/>
        </authorList>
    </citation>
    <scope>NUCLEOTIDE SEQUENCE [LARGE SCALE GENOMIC DNA]</scope>
    <source>
        <strain evidence="2">BOTRYCO-2</strain>
    </source>
</reference>
<feature type="chain" id="PRO_5015141205" description="Methyltransferase" evidence="1">
    <location>
        <begin position="30"/>
        <end position="292"/>
    </location>
</feature>
<dbReference type="PIRSF" id="PIRSF031679">
    <property type="entry name" value="Mtase_Alr7345_prd"/>
    <property type="match status" value="1"/>
</dbReference>
<feature type="signal peptide" evidence="1">
    <location>
        <begin position="1"/>
        <end position="29"/>
    </location>
</feature>
<dbReference type="SUPFAM" id="SSF53335">
    <property type="entry name" value="S-adenosyl-L-methionine-dependent methyltransferases"/>
    <property type="match status" value="1"/>
</dbReference>
<evidence type="ECO:0000313" key="3">
    <source>
        <dbReference type="Proteomes" id="UP000245086"/>
    </source>
</evidence>
<organism evidence="2 3">
    <name type="scientific">Candidatus Phycosocius bacilliformis</name>
    <dbReference type="NCBI Taxonomy" id="1445552"/>
    <lineage>
        <taxon>Bacteria</taxon>
        <taxon>Pseudomonadati</taxon>
        <taxon>Pseudomonadota</taxon>
        <taxon>Alphaproteobacteria</taxon>
        <taxon>Caulobacterales</taxon>
        <taxon>Caulobacterales incertae sedis</taxon>
        <taxon>Candidatus Phycosocius</taxon>
    </lineage>
</organism>
<proteinExistence type="predicted"/>